<sequence length="283" mass="32333">MFTIPDYAKRLFDSVPLKSYKDDTEYIKPQQFFSFDCKQSALDIVLGVYNTFQYKDYILPTDPISLSTAIILAKKNGMGLPRTLSNSGPCGITCIPFRGSPFNSLPILIAGAGTGMGTIESIEKINSKIASNNFSNVEVEFMNEYVDMVLYDLWISCLLVEKLELKVYQQLFGVEDGMELMDLKTEIRKWNNFEARHQNLFEKLQKQPYLKNFYKSELERFTDRLSGMEDLLDSTSAEEMILGYKLAAFVIIIDQFLASTKIGEILCSNQCLIEKCYKVLNFD</sequence>
<accession>A0AAI9WXX9</accession>
<name>A0AAI9WXX9_9ASCO</name>
<protein>
    <submittedName>
        <fullName evidence="1">SAM35</fullName>
    </submittedName>
</protein>
<organism evidence="1 2">
    <name type="scientific">Candida oxycetoniae</name>
    <dbReference type="NCBI Taxonomy" id="497107"/>
    <lineage>
        <taxon>Eukaryota</taxon>
        <taxon>Fungi</taxon>
        <taxon>Dikarya</taxon>
        <taxon>Ascomycota</taxon>
        <taxon>Saccharomycotina</taxon>
        <taxon>Pichiomycetes</taxon>
        <taxon>Debaryomycetaceae</taxon>
        <taxon>Candida/Lodderomyces clade</taxon>
        <taxon>Candida</taxon>
    </lineage>
</organism>
<dbReference type="Proteomes" id="UP001202479">
    <property type="component" value="Unassembled WGS sequence"/>
</dbReference>
<dbReference type="RefSeq" id="XP_049180289.1">
    <property type="nucleotide sequence ID" value="XM_049323894.1"/>
</dbReference>
<proteinExistence type="predicted"/>
<reference evidence="1" key="1">
    <citation type="journal article" date="2022" name="DNA Res.">
        <title>Genome analysis of five recently described species of the CUG-Ser clade uncovers Candida theae as a new hybrid lineage with pathogenic potential in the Candida parapsilosis species complex.</title>
        <authorList>
            <person name="Mixao V."/>
            <person name="Del Olmo V."/>
            <person name="Hegedusova E."/>
            <person name="Saus E."/>
            <person name="Pryszcz L."/>
            <person name="Cillingova A."/>
            <person name="Nosek J."/>
            <person name="Gabaldon T."/>
        </authorList>
    </citation>
    <scope>NUCLEOTIDE SEQUENCE</scope>
    <source>
        <strain evidence="1">CBS 10844</strain>
    </source>
</reference>
<dbReference type="EMBL" id="JAHUZD010000094">
    <property type="protein sequence ID" value="KAI3404544.2"/>
    <property type="molecule type" value="Genomic_DNA"/>
</dbReference>
<keyword evidence="2" id="KW-1185">Reference proteome</keyword>
<comment type="caution">
    <text evidence="1">The sequence shown here is derived from an EMBL/GenBank/DDBJ whole genome shotgun (WGS) entry which is preliminary data.</text>
</comment>
<dbReference type="AlphaFoldDB" id="A0AAI9WXX9"/>
<dbReference type="InterPro" id="IPR021211">
    <property type="entry name" value="SAM35"/>
</dbReference>
<evidence type="ECO:0000313" key="2">
    <source>
        <dbReference type="Proteomes" id="UP001202479"/>
    </source>
</evidence>
<dbReference type="Pfam" id="PF10806">
    <property type="entry name" value="SAM35"/>
    <property type="match status" value="1"/>
</dbReference>
<evidence type="ECO:0000313" key="1">
    <source>
        <dbReference type="EMBL" id="KAI3404544.2"/>
    </source>
</evidence>
<gene>
    <name evidence="1" type="ORF">KGF56_002643</name>
</gene>
<dbReference type="GeneID" id="73380260"/>